<dbReference type="GO" id="GO:0032259">
    <property type="term" value="P:methylation"/>
    <property type="evidence" value="ECO:0007669"/>
    <property type="project" value="UniProtKB-KW"/>
</dbReference>
<keyword evidence="7" id="KW-1185">Reference proteome</keyword>
<comment type="caution">
    <text evidence="6">The sequence shown here is derived from an EMBL/GenBank/DDBJ whole genome shotgun (WGS) entry which is preliminary data.</text>
</comment>
<dbReference type="OrthoDB" id="8300214at2759"/>
<protein>
    <submittedName>
        <fullName evidence="6">Cyclopropane-fatty-acyl-phospholipid synthase</fullName>
    </submittedName>
</protein>
<organism evidence="6 7">
    <name type="scientific">Leptomonas seymouri</name>
    <dbReference type="NCBI Taxonomy" id="5684"/>
    <lineage>
        <taxon>Eukaryota</taxon>
        <taxon>Discoba</taxon>
        <taxon>Euglenozoa</taxon>
        <taxon>Kinetoplastea</taxon>
        <taxon>Metakinetoplastina</taxon>
        <taxon>Trypanosomatida</taxon>
        <taxon>Trypanosomatidae</taxon>
        <taxon>Leishmaniinae</taxon>
        <taxon>Leptomonas</taxon>
    </lineage>
</organism>
<reference evidence="6 7" key="1">
    <citation type="journal article" date="2015" name="PLoS Pathog.">
        <title>Leptomonas seymouri: Adaptations to the Dixenous Life Cycle Analyzed by Genome Sequencing, Transcriptome Profiling and Co-infection with Leishmania donovani.</title>
        <authorList>
            <person name="Kraeva N."/>
            <person name="Butenko A."/>
            <person name="Hlavacova J."/>
            <person name="Kostygov A."/>
            <person name="Myskova J."/>
            <person name="Grybchuk D."/>
            <person name="Lestinova T."/>
            <person name="Votypka J."/>
            <person name="Volf P."/>
            <person name="Opperdoes F."/>
            <person name="Flegontov P."/>
            <person name="Lukes J."/>
            <person name="Yurchenko V."/>
        </authorList>
    </citation>
    <scope>NUCLEOTIDE SEQUENCE [LARGE SCALE GENOMIC DNA]</scope>
    <source>
        <strain evidence="6 7">ATCC 30220</strain>
    </source>
</reference>
<keyword evidence="3" id="KW-0949">S-adenosyl-L-methionine</keyword>
<keyword evidence="4" id="KW-0443">Lipid metabolism</keyword>
<dbReference type="CDD" id="cd02440">
    <property type="entry name" value="AdoMet_MTases"/>
    <property type="match status" value="1"/>
</dbReference>
<dbReference type="InterPro" id="IPR029063">
    <property type="entry name" value="SAM-dependent_MTases_sf"/>
</dbReference>
<feature type="region of interest" description="Disordered" evidence="5">
    <location>
        <begin position="25"/>
        <end position="44"/>
    </location>
</feature>
<name>A0A0N0P927_LEPSE</name>
<sequence>MAKTRFNGHSPATANNGVADAHTASFSTHRPENHDPAAGPYTPTAAADVEKQPNLTPKALHAAPHYGGIRGNGSTFHMNLDEYTRLDKREAKYRKLAQKILDRCGIKIAGDRPFDLVVHNPLLYRRVISKGSIGFGEAFMDGWWDTRDFYALDEFFKRLLESDVEYYFPNNAKDMANIVKAKLFNPQTRSKSKKVGLQHYDLGNEFFRNMLGPRMQYSCAYWERHVGSREENTLERIETLDEAQELKLHMLGEKLKLKPGMEVLDVGCGWGTLAGYLSETYNVKVTGITISEQQRKSAAERNKNNPRVTILKQDYRDTNFGRKFDRIVSVGMFEHVGPKNYSTFFKHMRRLLNDTDRDAVFVLHTIGSKTTMESADQWYLKYIFPGGCLPSISNIGKTIEKYFLMEDLHNFGYYYALTLLAWRENFLARWNNSPESKRQNADLLFRMFYYYLSSSAGAFEARNLQLWQIVLSPHGVPGYANVYRP</sequence>
<dbReference type="VEuPathDB" id="TriTrypDB:Lsey_0003_0120"/>
<evidence type="ECO:0000256" key="2">
    <source>
        <dbReference type="ARBA" id="ARBA00022679"/>
    </source>
</evidence>
<dbReference type="PANTHER" id="PTHR43667:SF1">
    <property type="entry name" value="CYCLOPROPANE-FATTY-ACYL-PHOSPHOLIPID SYNTHASE"/>
    <property type="match status" value="1"/>
</dbReference>
<dbReference type="GO" id="GO:0008168">
    <property type="term" value="F:methyltransferase activity"/>
    <property type="evidence" value="ECO:0007669"/>
    <property type="project" value="UniProtKB-KW"/>
</dbReference>
<dbReference type="SUPFAM" id="SSF53335">
    <property type="entry name" value="S-adenosyl-L-methionine-dependent methyltransferases"/>
    <property type="match status" value="1"/>
</dbReference>
<evidence type="ECO:0000256" key="3">
    <source>
        <dbReference type="ARBA" id="ARBA00022691"/>
    </source>
</evidence>
<dbReference type="Pfam" id="PF02353">
    <property type="entry name" value="CMAS"/>
    <property type="match status" value="1"/>
</dbReference>
<dbReference type="Gene3D" id="3.40.50.150">
    <property type="entry name" value="Vaccinia Virus protein VP39"/>
    <property type="match status" value="1"/>
</dbReference>
<dbReference type="InterPro" id="IPR050723">
    <property type="entry name" value="CFA/CMAS"/>
</dbReference>
<gene>
    <name evidence="6" type="ORF">ABL78_0215</name>
</gene>
<dbReference type="Proteomes" id="UP000038009">
    <property type="component" value="Unassembled WGS sequence"/>
</dbReference>
<dbReference type="NCBIfam" id="NF008686">
    <property type="entry name" value="PRK11705.1"/>
    <property type="match status" value="1"/>
</dbReference>
<dbReference type="EMBL" id="LJSK01000003">
    <property type="protein sequence ID" value="KPI90619.1"/>
    <property type="molecule type" value="Genomic_DNA"/>
</dbReference>
<evidence type="ECO:0000313" key="6">
    <source>
        <dbReference type="EMBL" id="KPI90619.1"/>
    </source>
</evidence>
<dbReference type="GO" id="GO:0006629">
    <property type="term" value="P:lipid metabolic process"/>
    <property type="evidence" value="ECO:0007669"/>
    <property type="project" value="UniProtKB-KW"/>
</dbReference>
<keyword evidence="2" id="KW-0808">Transferase</keyword>
<evidence type="ECO:0000256" key="5">
    <source>
        <dbReference type="SAM" id="MobiDB-lite"/>
    </source>
</evidence>
<dbReference type="PANTHER" id="PTHR43667">
    <property type="entry name" value="CYCLOPROPANE-FATTY-ACYL-PHOSPHOLIPID SYNTHASE"/>
    <property type="match status" value="1"/>
</dbReference>
<proteinExistence type="predicted"/>
<accession>A0A0N0P927</accession>
<evidence type="ECO:0000313" key="7">
    <source>
        <dbReference type="Proteomes" id="UP000038009"/>
    </source>
</evidence>
<dbReference type="OMA" id="LWEFYLC"/>
<evidence type="ECO:0000256" key="4">
    <source>
        <dbReference type="ARBA" id="ARBA00023098"/>
    </source>
</evidence>
<evidence type="ECO:0000256" key="1">
    <source>
        <dbReference type="ARBA" id="ARBA00022603"/>
    </source>
</evidence>
<keyword evidence="1" id="KW-0489">Methyltransferase</keyword>
<dbReference type="AlphaFoldDB" id="A0A0N0P927"/>